<dbReference type="InterPro" id="IPR014001">
    <property type="entry name" value="Helicase_ATP-bd"/>
</dbReference>
<evidence type="ECO:0000313" key="4">
    <source>
        <dbReference type="Proteomes" id="UP000438914"/>
    </source>
</evidence>
<comment type="caution">
    <text evidence="3">The sequence shown here is derived from an EMBL/GenBank/DDBJ whole genome shotgun (WGS) entry which is preliminary data.</text>
</comment>
<dbReference type="RefSeq" id="WP_154535629.1">
    <property type="nucleotide sequence ID" value="NZ_VUNG01000080.1"/>
</dbReference>
<dbReference type="GO" id="GO:0004386">
    <property type="term" value="F:helicase activity"/>
    <property type="evidence" value="ECO:0007669"/>
    <property type="project" value="UniProtKB-KW"/>
</dbReference>
<keyword evidence="3" id="KW-0347">Helicase</keyword>
<dbReference type="InterPro" id="IPR050742">
    <property type="entry name" value="Helicase_Restrict-Modif_Enz"/>
</dbReference>
<evidence type="ECO:0000256" key="1">
    <source>
        <dbReference type="SAM" id="Coils"/>
    </source>
</evidence>
<reference evidence="3 4" key="1">
    <citation type="submission" date="2019-08" db="EMBL/GenBank/DDBJ databases">
        <title>In-depth cultivation of the pig gut microbiome towards novel bacterial diversity and tailored functional studies.</title>
        <authorList>
            <person name="Wylensek D."/>
            <person name="Hitch T.C.A."/>
            <person name="Clavel T."/>
        </authorList>
    </citation>
    <scope>NUCLEOTIDE SEQUENCE [LARGE SCALE GENOMIC DNA]</scope>
    <source>
        <strain evidence="3 4">LKV-178-WT-2A</strain>
    </source>
</reference>
<dbReference type="PROSITE" id="PS51192">
    <property type="entry name" value="HELICASE_ATP_BIND_1"/>
    <property type="match status" value="1"/>
</dbReference>
<dbReference type="InterPro" id="IPR006935">
    <property type="entry name" value="Helicase/UvrB_N"/>
</dbReference>
<dbReference type="PANTHER" id="PTHR47396">
    <property type="entry name" value="TYPE I RESTRICTION ENZYME ECOKI R PROTEIN"/>
    <property type="match status" value="1"/>
</dbReference>
<evidence type="ECO:0000313" key="3">
    <source>
        <dbReference type="EMBL" id="MST86036.1"/>
    </source>
</evidence>
<dbReference type="GO" id="GO:0003677">
    <property type="term" value="F:DNA binding"/>
    <property type="evidence" value="ECO:0007669"/>
    <property type="project" value="InterPro"/>
</dbReference>
<dbReference type="PANTHER" id="PTHR47396:SF1">
    <property type="entry name" value="ATP-DEPENDENT HELICASE IRC3-RELATED"/>
    <property type="match status" value="1"/>
</dbReference>
<dbReference type="InterPro" id="IPR027417">
    <property type="entry name" value="P-loop_NTPase"/>
</dbReference>
<feature type="domain" description="Helicase ATP-binding" evidence="2">
    <location>
        <begin position="40"/>
        <end position="224"/>
    </location>
</feature>
<keyword evidence="1" id="KW-0175">Coiled coil</keyword>
<dbReference type="SUPFAM" id="SSF52540">
    <property type="entry name" value="P-loop containing nucleoside triphosphate hydrolases"/>
    <property type="match status" value="2"/>
</dbReference>
<keyword evidence="3" id="KW-0378">Hydrolase</keyword>
<keyword evidence="3" id="KW-0067">ATP-binding</keyword>
<accession>A0A7K0KJD0</accession>
<keyword evidence="3" id="KW-0547">Nucleotide-binding</keyword>
<dbReference type="AlphaFoldDB" id="A0A7K0KJD0"/>
<evidence type="ECO:0000259" key="2">
    <source>
        <dbReference type="PROSITE" id="PS51192"/>
    </source>
</evidence>
<proteinExistence type="predicted"/>
<dbReference type="GO" id="GO:0005829">
    <property type="term" value="C:cytosol"/>
    <property type="evidence" value="ECO:0007669"/>
    <property type="project" value="TreeGrafter"/>
</dbReference>
<sequence length="841" mass="96360">MLVDLFDFQQKALDELRERQKKAQHRYKQDGDKHIIPFTAPTGAGKTIIMSAFIEALYCGDTHQGAENDAIVLWISDSPELNEQSKMKLYAKADKLMMRPVVTIDEKSFKADKLQPGTIYFVNTQKFGANSNLIKYSNDRNYTGWDFMRNTVEEYGEKLVVIIDEAHRGAKTDQMEQMSIMQKFILGSAADNMPSMPLVIGMSATLERFQSLANNSNSTQMPKVEVTPDEVRESGLLKDKINIHHPNDGEAFAEMTYLAQAAKEWKDKCNHWQAYKQHENVDVCPALVVQVKNGNKEIVSETDLDECIRQIESNAGVTLQQGEVVHTFNNSETINMNGLEVKYLDPSRISEKKDVRVIFFKDNLSTGWDCPRAETMMSFKVATGYTNIAQLLGRMVRTPLQKRIETDDTLNEVNLYLPNFNSVTVERVKRELEGVIPTNVETHPKEKQILELRGNLPCGISRQEVFEAINNAQIDSYAIPKKGITNYRTALFKLCHLLVRTRLFRNAINDLLADIVGKITLFIQQLEDNGQYEQSMDSVRVMNDKIVSLDALGSIITDEKDGSSFELTDTDIYNWSENVEAQFGRDGVLTAYRKKRAGEYDNTDLRLHFILYVYDQTCKEQLDAFCKAKFYKYVDRYRHDIESRGEAEKREFEKIVKAHVSTQPFDLCLPDLIVTNKNPEGQIYNDHLYCDGQGNAVFKLDTWEEDVLQAERQKEGFVCWLRNIPNKESSLCIQYKSGTELKPLFPDFIIVRKVNDKFEFSVLEPHFTGYADSVPKLKGMAEYSERCTSVGRNEMLRVVESLSGKKIQTINVALSEVRNEVYSLNDHDELNNLFIRYNDQI</sequence>
<gene>
    <name evidence="3" type="ORF">FYJ73_15425</name>
</gene>
<dbReference type="GO" id="GO:0016787">
    <property type="term" value="F:hydrolase activity"/>
    <property type="evidence" value="ECO:0007669"/>
    <property type="project" value="InterPro"/>
</dbReference>
<feature type="coiled-coil region" evidence="1">
    <location>
        <begin position="6"/>
        <end position="33"/>
    </location>
</feature>
<name>A0A7K0KJD0_9BACT</name>
<dbReference type="EMBL" id="VUNG01000080">
    <property type="protein sequence ID" value="MST86036.1"/>
    <property type="molecule type" value="Genomic_DNA"/>
</dbReference>
<dbReference type="GO" id="GO:0005524">
    <property type="term" value="F:ATP binding"/>
    <property type="evidence" value="ECO:0007669"/>
    <property type="project" value="InterPro"/>
</dbReference>
<protein>
    <submittedName>
        <fullName evidence="3">DEAD/DEAH box helicase</fullName>
    </submittedName>
</protein>
<organism evidence="3 4">
    <name type="scientific">Hallella mizrahii</name>
    <dbReference type="NCBI Taxonomy" id="2606637"/>
    <lineage>
        <taxon>Bacteria</taxon>
        <taxon>Pseudomonadati</taxon>
        <taxon>Bacteroidota</taxon>
        <taxon>Bacteroidia</taxon>
        <taxon>Bacteroidales</taxon>
        <taxon>Prevotellaceae</taxon>
        <taxon>Hallella</taxon>
    </lineage>
</organism>
<keyword evidence="4" id="KW-1185">Reference proteome</keyword>
<dbReference type="Proteomes" id="UP000438914">
    <property type="component" value="Unassembled WGS sequence"/>
</dbReference>
<dbReference type="Gene3D" id="3.40.50.300">
    <property type="entry name" value="P-loop containing nucleotide triphosphate hydrolases"/>
    <property type="match status" value="2"/>
</dbReference>
<dbReference type="Pfam" id="PF04851">
    <property type="entry name" value="ResIII"/>
    <property type="match status" value="1"/>
</dbReference>
<dbReference type="SMART" id="SM00487">
    <property type="entry name" value="DEXDc"/>
    <property type="match status" value="1"/>
</dbReference>